<comment type="caution">
    <text evidence="7">The sequence shown here is derived from an EMBL/GenBank/DDBJ whole genome shotgun (WGS) entry which is preliminary data.</text>
</comment>
<protein>
    <recommendedName>
        <fullName evidence="6">Adenylate kinase active site lid domain-containing protein</fullName>
    </recommendedName>
</protein>
<keyword evidence="2 5" id="KW-0808">Transferase</keyword>
<evidence type="ECO:0000259" key="6">
    <source>
        <dbReference type="Pfam" id="PF05191"/>
    </source>
</evidence>
<comment type="similarity">
    <text evidence="1 5">Belongs to the adenylate kinase family.</text>
</comment>
<dbReference type="InterPro" id="IPR036193">
    <property type="entry name" value="ADK_active_lid_dom_sf"/>
</dbReference>
<keyword evidence="4 5" id="KW-0418">Kinase</keyword>
<dbReference type="NCBIfam" id="TIGR01351">
    <property type="entry name" value="adk"/>
    <property type="match status" value="1"/>
</dbReference>
<keyword evidence="3" id="KW-0547">Nucleotide-binding</keyword>
<dbReference type="InParanoid" id="A0A2P6MUY0"/>
<dbReference type="EMBL" id="MDYQ01000378">
    <property type="protein sequence ID" value="PRP75522.1"/>
    <property type="molecule type" value="Genomic_DNA"/>
</dbReference>
<dbReference type="PRINTS" id="PR00094">
    <property type="entry name" value="ADENYLTKNASE"/>
</dbReference>
<reference evidence="7 8" key="1">
    <citation type="journal article" date="2018" name="Genome Biol. Evol.">
        <title>Multiple Roots of Fruiting Body Formation in Amoebozoa.</title>
        <authorList>
            <person name="Hillmann F."/>
            <person name="Forbes G."/>
            <person name="Novohradska S."/>
            <person name="Ferling I."/>
            <person name="Riege K."/>
            <person name="Groth M."/>
            <person name="Westermann M."/>
            <person name="Marz M."/>
            <person name="Spaller T."/>
            <person name="Winckler T."/>
            <person name="Schaap P."/>
            <person name="Glockner G."/>
        </authorList>
    </citation>
    <scope>NUCLEOTIDE SEQUENCE [LARGE SCALE GENOMIC DNA]</scope>
    <source>
        <strain evidence="7 8">Jena</strain>
    </source>
</reference>
<dbReference type="CDD" id="cd01428">
    <property type="entry name" value="ADK"/>
    <property type="match status" value="1"/>
</dbReference>
<dbReference type="Pfam" id="PF05191">
    <property type="entry name" value="ADK_lid"/>
    <property type="match status" value="1"/>
</dbReference>
<dbReference type="InterPro" id="IPR000850">
    <property type="entry name" value="Adenylat/UMP-CMP_kin"/>
</dbReference>
<evidence type="ECO:0000256" key="2">
    <source>
        <dbReference type="ARBA" id="ARBA00022679"/>
    </source>
</evidence>
<accession>A0A2P6MUY0</accession>
<sequence>MFAAWTTSTTDVVLTTVTGCRGDGPACNGAVLSGREDAACNIQIPTQPRTRGPTSRFNDKREMLKTTTFLPHHLTIPHHYQNVSILTRSFSSKSEEKLRLILVGAPGCGKGTQSSKLQRDYAVCGISTGHLLRQEVRAGSELGKKIDGLIASGALVSDQIVMDLIKKTLQSTPEGWVLDGFPRTTNQATELKKLLKELDQPITGVLYLDVSEEAIYERIKDRWVHPASGRDYNTVYKPPKVPGKDDVTGEPLVKRSDDTLETVRDRLRAYREATMPLVETFKKDGELHVIPSPTSDVGYVHIQKLLKSLGF</sequence>
<dbReference type="HAMAP" id="MF_00235">
    <property type="entry name" value="Adenylate_kinase_Adk"/>
    <property type="match status" value="1"/>
</dbReference>
<dbReference type="STRING" id="1890364.A0A2P6MUY0"/>
<organism evidence="7 8">
    <name type="scientific">Planoprotostelium fungivorum</name>
    <dbReference type="NCBI Taxonomy" id="1890364"/>
    <lineage>
        <taxon>Eukaryota</taxon>
        <taxon>Amoebozoa</taxon>
        <taxon>Evosea</taxon>
        <taxon>Variosea</taxon>
        <taxon>Cavosteliida</taxon>
        <taxon>Cavosteliaceae</taxon>
        <taxon>Planoprotostelium</taxon>
    </lineage>
</organism>
<evidence type="ECO:0000256" key="3">
    <source>
        <dbReference type="ARBA" id="ARBA00022741"/>
    </source>
</evidence>
<dbReference type="OrthoDB" id="439792at2759"/>
<dbReference type="PANTHER" id="PTHR23359">
    <property type="entry name" value="NUCLEOTIDE KINASE"/>
    <property type="match status" value="1"/>
</dbReference>
<dbReference type="InterPro" id="IPR007862">
    <property type="entry name" value="Adenylate_kinase_lid-dom"/>
</dbReference>
<dbReference type="InterPro" id="IPR033690">
    <property type="entry name" value="Adenylat_kinase_CS"/>
</dbReference>
<dbReference type="Pfam" id="PF00406">
    <property type="entry name" value="ADK"/>
    <property type="match status" value="1"/>
</dbReference>
<dbReference type="Gene3D" id="3.40.50.300">
    <property type="entry name" value="P-loop containing nucleotide triphosphate hydrolases"/>
    <property type="match status" value="1"/>
</dbReference>
<feature type="domain" description="Adenylate kinase active site lid" evidence="6">
    <location>
        <begin position="222"/>
        <end position="257"/>
    </location>
</feature>
<dbReference type="FunCoup" id="A0A2P6MUY0">
    <property type="interactions" value="90"/>
</dbReference>
<dbReference type="GO" id="GO:0004017">
    <property type="term" value="F:AMP kinase activity"/>
    <property type="evidence" value="ECO:0007669"/>
    <property type="project" value="InterPro"/>
</dbReference>
<keyword evidence="8" id="KW-1185">Reference proteome</keyword>
<dbReference type="InterPro" id="IPR027417">
    <property type="entry name" value="P-loop_NTPase"/>
</dbReference>
<dbReference type="GO" id="GO:0005524">
    <property type="term" value="F:ATP binding"/>
    <property type="evidence" value="ECO:0007669"/>
    <property type="project" value="InterPro"/>
</dbReference>
<evidence type="ECO:0000313" key="7">
    <source>
        <dbReference type="EMBL" id="PRP75522.1"/>
    </source>
</evidence>
<evidence type="ECO:0000313" key="8">
    <source>
        <dbReference type="Proteomes" id="UP000241769"/>
    </source>
</evidence>
<dbReference type="SUPFAM" id="SSF57774">
    <property type="entry name" value="Microbial and mitochondrial ADK, insert 'zinc finger' domain"/>
    <property type="match status" value="1"/>
</dbReference>
<gene>
    <name evidence="7" type="ORF">PROFUN_09008</name>
</gene>
<dbReference type="PROSITE" id="PS00113">
    <property type="entry name" value="ADENYLATE_KINASE"/>
    <property type="match status" value="1"/>
</dbReference>
<dbReference type="AlphaFoldDB" id="A0A2P6MUY0"/>
<evidence type="ECO:0000256" key="1">
    <source>
        <dbReference type="ARBA" id="ARBA00007220"/>
    </source>
</evidence>
<dbReference type="FunFam" id="3.40.50.300:FF:000106">
    <property type="entry name" value="Adenylate kinase mitochondrial"/>
    <property type="match status" value="1"/>
</dbReference>
<name>A0A2P6MUY0_9EUKA</name>
<evidence type="ECO:0000256" key="5">
    <source>
        <dbReference type="RuleBase" id="RU003330"/>
    </source>
</evidence>
<dbReference type="SUPFAM" id="SSF52540">
    <property type="entry name" value="P-loop containing nucleoside triphosphate hydrolases"/>
    <property type="match status" value="1"/>
</dbReference>
<proteinExistence type="inferred from homology"/>
<dbReference type="InterPro" id="IPR006259">
    <property type="entry name" value="Adenyl_kin_sub"/>
</dbReference>
<dbReference type="Proteomes" id="UP000241769">
    <property type="component" value="Unassembled WGS sequence"/>
</dbReference>
<evidence type="ECO:0000256" key="4">
    <source>
        <dbReference type="ARBA" id="ARBA00022777"/>
    </source>
</evidence>